<dbReference type="EMBL" id="JACRSU010000011">
    <property type="protein sequence ID" value="MBC8541907.1"/>
    <property type="molecule type" value="Genomic_DNA"/>
</dbReference>
<proteinExistence type="predicted"/>
<evidence type="ECO:0000259" key="1">
    <source>
        <dbReference type="Pfam" id="PF13529"/>
    </source>
</evidence>
<accession>A0A926HVQ7</accession>
<dbReference type="AlphaFoldDB" id="A0A926HVQ7"/>
<dbReference type="InterPro" id="IPR039564">
    <property type="entry name" value="Peptidase_C39-like"/>
</dbReference>
<evidence type="ECO:0000313" key="3">
    <source>
        <dbReference type="Proteomes" id="UP000611762"/>
    </source>
</evidence>
<feature type="domain" description="Peptidase C39-like" evidence="1">
    <location>
        <begin position="57"/>
        <end position="178"/>
    </location>
</feature>
<organism evidence="2 3">
    <name type="scientific">Congzhengia minquanensis</name>
    <dbReference type="NCBI Taxonomy" id="2763657"/>
    <lineage>
        <taxon>Bacteria</taxon>
        <taxon>Bacillati</taxon>
        <taxon>Bacillota</taxon>
        <taxon>Clostridia</taxon>
        <taxon>Eubacteriales</taxon>
        <taxon>Oscillospiraceae</taxon>
        <taxon>Congzhengia</taxon>
    </lineage>
</organism>
<dbReference type="Pfam" id="PF13529">
    <property type="entry name" value="Peptidase_C39_2"/>
    <property type="match status" value="1"/>
</dbReference>
<keyword evidence="3" id="KW-1185">Reference proteome</keyword>
<comment type="caution">
    <text evidence="2">The sequence shown here is derived from an EMBL/GenBank/DDBJ whole genome shotgun (WGS) entry which is preliminary data.</text>
</comment>
<protein>
    <submittedName>
        <fullName evidence="2">C39 family peptidase</fullName>
    </submittedName>
</protein>
<evidence type="ECO:0000313" key="2">
    <source>
        <dbReference type="EMBL" id="MBC8541907.1"/>
    </source>
</evidence>
<dbReference type="Gene3D" id="3.90.70.10">
    <property type="entry name" value="Cysteine proteinases"/>
    <property type="match status" value="1"/>
</dbReference>
<sequence>MKFVDPTGLTAGQINGQNGYGGIYDSFAYVNDKYQNGWSSKRWGTLEPNVPRFVMNRFQRNANNCTLTAITRIFAYHRNINGKSNIPDNMTLYNDLKTIAERYGYSDEDGLGPTKINNVLNDAIEKYGYEGKGRSIYIWNFDTVRTEIDAGRPLLLNIASGYYENHTVTVVGYSEFEKNGQTKKFLKVYDGWVDGNRYIDYDKFVNQSLASFSIANFN</sequence>
<name>A0A926HVQ7_9FIRM</name>
<dbReference type="Proteomes" id="UP000611762">
    <property type="component" value="Unassembled WGS sequence"/>
</dbReference>
<gene>
    <name evidence="2" type="ORF">H8698_13110</name>
</gene>
<reference evidence="2" key="1">
    <citation type="submission" date="2020-08" db="EMBL/GenBank/DDBJ databases">
        <title>Genome public.</title>
        <authorList>
            <person name="Liu C."/>
            <person name="Sun Q."/>
        </authorList>
    </citation>
    <scope>NUCLEOTIDE SEQUENCE</scope>
    <source>
        <strain evidence="2">H8</strain>
    </source>
</reference>